<dbReference type="EMBL" id="FUZV01000001">
    <property type="protein sequence ID" value="SKC61730.1"/>
    <property type="molecule type" value="Genomic_DNA"/>
</dbReference>
<keyword evidence="2" id="KW-0808">Transferase</keyword>
<evidence type="ECO:0000313" key="2">
    <source>
        <dbReference type="EMBL" id="SKC61730.1"/>
    </source>
</evidence>
<name>A0A1T5KDM5_9GAMM</name>
<protein>
    <submittedName>
        <fullName evidence="2">Glycosyl transferase family 2</fullName>
    </submittedName>
</protein>
<dbReference type="PANTHER" id="PTHR43685:SF11">
    <property type="entry name" value="GLYCOSYLTRANSFERASE TAGX-RELATED"/>
    <property type="match status" value="1"/>
</dbReference>
<evidence type="ECO:0000313" key="3">
    <source>
        <dbReference type="Proteomes" id="UP000190341"/>
    </source>
</evidence>
<proteinExistence type="predicted"/>
<dbReference type="Gene3D" id="3.90.550.10">
    <property type="entry name" value="Spore Coat Polysaccharide Biosynthesis Protein SpsA, Chain A"/>
    <property type="match status" value="1"/>
</dbReference>
<dbReference type="AlphaFoldDB" id="A0A1T5KDM5"/>
<dbReference type="CDD" id="cd00761">
    <property type="entry name" value="Glyco_tranf_GTA_type"/>
    <property type="match status" value="1"/>
</dbReference>
<dbReference type="SUPFAM" id="SSF53448">
    <property type="entry name" value="Nucleotide-diphospho-sugar transferases"/>
    <property type="match status" value="1"/>
</dbReference>
<feature type="domain" description="Glycosyltransferase 2-like" evidence="1">
    <location>
        <begin position="6"/>
        <end position="113"/>
    </location>
</feature>
<dbReference type="OrthoDB" id="9801954at2"/>
<dbReference type="InterPro" id="IPR029044">
    <property type="entry name" value="Nucleotide-diphossugar_trans"/>
</dbReference>
<organism evidence="2 3">
    <name type="scientific">Pseudoxanthomonas indica</name>
    <dbReference type="NCBI Taxonomy" id="428993"/>
    <lineage>
        <taxon>Bacteria</taxon>
        <taxon>Pseudomonadati</taxon>
        <taxon>Pseudomonadota</taxon>
        <taxon>Gammaproteobacteria</taxon>
        <taxon>Lysobacterales</taxon>
        <taxon>Lysobacteraceae</taxon>
        <taxon>Pseudoxanthomonas</taxon>
    </lineage>
</organism>
<dbReference type="RefSeq" id="WP_079723895.1">
    <property type="nucleotide sequence ID" value="NZ_BMCL01000002.1"/>
</dbReference>
<evidence type="ECO:0000259" key="1">
    <source>
        <dbReference type="Pfam" id="PF00535"/>
    </source>
</evidence>
<dbReference type="STRING" id="428993.SAMN06296058_1608"/>
<accession>A0A1T5KDM5</accession>
<dbReference type="PANTHER" id="PTHR43685">
    <property type="entry name" value="GLYCOSYLTRANSFERASE"/>
    <property type="match status" value="1"/>
</dbReference>
<dbReference type="Proteomes" id="UP000190341">
    <property type="component" value="Unassembled WGS sequence"/>
</dbReference>
<gene>
    <name evidence="2" type="ORF">SAMN06296058_1608</name>
</gene>
<dbReference type="InterPro" id="IPR001173">
    <property type="entry name" value="Glyco_trans_2-like"/>
</dbReference>
<keyword evidence="3" id="KW-1185">Reference proteome</keyword>
<dbReference type="Pfam" id="PF00535">
    <property type="entry name" value="Glycos_transf_2"/>
    <property type="match status" value="1"/>
</dbReference>
<dbReference type="InterPro" id="IPR050834">
    <property type="entry name" value="Glycosyltransf_2"/>
</dbReference>
<sequence>MTGFAVVITNYNYRPYVVEAVDSALAQTHAPTQVIVVDDGSTDGSRDLLSERYGQDARVTLLFGQNGGQLVGFQRGVAQAQADVVAFLDADDRWEPRYLEQLAALYDARKDVDFVFSDLQVFGDHSEQMRFEDATGPVDLGFTAISTYLLQPWYGAPTSALSMRLRWAQDTLDLPESFGKAWRLCADACLVHGASILGARKYYLPTGCVGYRSHGKNGWYATRRDPVSLYRNRMRNHGIIRHYAQRVGMDASCVDHSKYEYRTKPSPSRQERKRYATLALRGESPWWKRYERALGIWAGHRQGRKP</sequence>
<reference evidence="2 3" key="1">
    <citation type="submission" date="2017-02" db="EMBL/GenBank/DDBJ databases">
        <authorList>
            <person name="Peterson S.W."/>
        </authorList>
    </citation>
    <scope>NUCLEOTIDE SEQUENCE [LARGE SCALE GENOMIC DNA]</scope>
    <source>
        <strain evidence="2 3">P15</strain>
    </source>
</reference>
<dbReference type="GO" id="GO:0016740">
    <property type="term" value="F:transferase activity"/>
    <property type="evidence" value="ECO:0007669"/>
    <property type="project" value="UniProtKB-KW"/>
</dbReference>